<gene>
    <name evidence="4" type="ORF">ILEXP_LOCUS19825</name>
    <name evidence="5" type="ORF">ILEXP_LOCUS35805</name>
    <name evidence="6" type="ORF">ILEXP_LOCUS57317</name>
</gene>
<feature type="region of interest" description="Disordered" evidence="2">
    <location>
        <begin position="22"/>
        <end position="53"/>
    </location>
</feature>
<evidence type="ECO:0000256" key="2">
    <source>
        <dbReference type="SAM" id="MobiDB-lite"/>
    </source>
</evidence>
<dbReference type="PANTHER" id="PTHR36339:SF2">
    <property type="entry name" value="F23A5.5"/>
    <property type="match status" value="1"/>
</dbReference>
<evidence type="ECO:0000256" key="1">
    <source>
        <dbReference type="SAM" id="Coils"/>
    </source>
</evidence>
<organism evidence="6 7">
    <name type="scientific">Ilex paraguariensis</name>
    <name type="common">yerba mate</name>
    <dbReference type="NCBI Taxonomy" id="185542"/>
    <lineage>
        <taxon>Eukaryota</taxon>
        <taxon>Viridiplantae</taxon>
        <taxon>Streptophyta</taxon>
        <taxon>Embryophyta</taxon>
        <taxon>Tracheophyta</taxon>
        <taxon>Spermatophyta</taxon>
        <taxon>Magnoliopsida</taxon>
        <taxon>eudicotyledons</taxon>
        <taxon>Gunneridae</taxon>
        <taxon>Pentapetalae</taxon>
        <taxon>asterids</taxon>
        <taxon>campanulids</taxon>
        <taxon>Aquifoliales</taxon>
        <taxon>Aquifoliaceae</taxon>
        <taxon>Ilex</taxon>
    </lineage>
</organism>
<feature type="coiled-coil region" evidence="1">
    <location>
        <begin position="111"/>
        <end position="175"/>
    </location>
</feature>
<feature type="region of interest" description="Disordered" evidence="2">
    <location>
        <begin position="180"/>
        <end position="256"/>
    </location>
</feature>
<dbReference type="EMBL" id="CAUOFW020004636">
    <property type="protein sequence ID" value="CAK9166576.1"/>
    <property type="molecule type" value="Genomic_DNA"/>
</dbReference>
<feature type="compositionally biased region" description="Polar residues" evidence="2">
    <location>
        <begin position="197"/>
        <end position="232"/>
    </location>
</feature>
<keyword evidence="3" id="KW-0472">Membrane</keyword>
<evidence type="ECO:0000313" key="5">
    <source>
        <dbReference type="EMBL" id="CAK9166576.1"/>
    </source>
</evidence>
<dbReference type="Proteomes" id="UP001642360">
    <property type="component" value="Unassembled WGS sequence"/>
</dbReference>
<evidence type="ECO:0000313" key="7">
    <source>
        <dbReference type="Proteomes" id="UP001642360"/>
    </source>
</evidence>
<dbReference type="PANTHER" id="PTHR36339">
    <property type="entry name" value="F23A5.5"/>
    <property type="match status" value="1"/>
</dbReference>
<keyword evidence="3" id="KW-0812">Transmembrane</keyword>
<feature type="compositionally biased region" description="Polar residues" evidence="2">
    <location>
        <begin position="25"/>
        <end position="40"/>
    </location>
</feature>
<reference evidence="6 7" key="1">
    <citation type="submission" date="2024-02" db="EMBL/GenBank/DDBJ databases">
        <authorList>
            <person name="Vignale AGUSTIN F."/>
            <person name="Sosa J E."/>
            <person name="Modenutti C."/>
        </authorList>
    </citation>
    <scope>NUCLEOTIDE SEQUENCE [LARGE SCALE GENOMIC DNA]</scope>
</reference>
<keyword evidence="1" id="KW-0175">Coiled coil</keyword>
<proteinExistence type="predicted"/>
<feature type="transmembrane region" description="Helical" evidence="3">
    <location>
        <begin position="90"/>
        <end position="109"/>
    </location>
</feature>
<dbReference type="AlphaFoldDB" id="A0ABC8V0E3"/>
<dbReference type="EMBL" id="CAUOFW020009724">
    <property type="protein sequence ID" value="CAK9186812.1"/>
    <property type="molecule type" value="Genomic_DNA"/>
</dbReference>
<protein>
    <submittedName>
        <fullName evidence="6">Uncharacterized protein</fullName>
    </submittedName>
</protein>
<dbReference type="EMBL" id="CAUOFW020002166">
    <property type="protein sequence ID" value="CAK9151658.1"/>
    <property type="molecule type" value="Genomic_DNA"/>
</dbReference>
<feature type="compositionally biased region" description="Basic and acidic residues" evidence="2">
    <location>
        <begin position="247"/>
        <end position="256"/>
    </location>
</feature>
<evidence type="ECO:0000313" key="6">
    <source>
        <dbReference type="EMBL" id="CAK9186812.1"/>
    </source>
</evidence>
<comment type="caution">
    <text evidence="6">The sequence shown here is derived from an EMBL/GenBank/DDBJ whole genome shotgun (WGS) entry which is preliminary data.</text>
</comment>
<keyword evidence="3" id="KW-1133">Transmembrane helix</keyword>
<name>A0ABC8V0E3_9AQUA</name>
<sequence>MRRIFSRGDVWVRISKRFRRVPNRPFSTTNSKKPSTTHKNNGSDKVDDGSSSSSLSKYEAYKDLDNLNFMTAAKILFSEPAKKKKFGIDFHLVQLFFACLPSLAVYLVAQYARYEMRRMEAELELKKKAEEEAKAKEMELKDVEEKEAAGSDPELLEVKERLGKLEEAVKEIVIESKAQLGRTRSKYQDDGGVKKQPATTAQGDTKSRSDASSSADEGHLSEQTSAGRTTVKVQREPSGLAPVTDSSLRDEKRDPK</sequence>
<keyword evidence="7" id="KW-1185">Reference proteome</keyword>
<accession>A0ABC8V0E3</accession>
<evidence type="ECO:0000313" key="4">
    <source>
        <dbReference type="EMBL" id="CAK9151658.1"/>
    </source>
</evidence>
<evidence type="ECO:0000256" key="3">
    <source>
        <dbReference type="SAM" id="Phobius"/>
    </source>
</evidence>